<accession>A0A1V5SKQ4</accession>
<proteinExistence type="predicted"/>
<dbReference type="InterPro" id="IPR002725">
    <property type="entry name" value="YgjP-like_metallopeptidase"/>
</dbReference>
<dbReference type="AlphaFoldDB" id="A0A1V5SKQ4"/>
<protein>
    <recommendedName>
        <fullName evidence="1">YgjP-like metallopeptidase domain-containing protein</fullName>
    </recommendedName>
</protein>
<evidence type="ECO:0000313" key="2">
    <source>
        <dbReference type="EMBL" id="OQA54813.1"/>
    </source>
</evidence>
<evidence type="ECO:0000259" key="1">
    <source>
        <dbReference type="Pfam" id="PF01863"/>
    </source>
</evidence>
<sequence length="232" mass="28001">MQIGSIEIEVVSKDIKNMHLRILPPDGRVKISAPYRMNLETIRKFALEKLYWIEKHRAKFLQQKPVRHYEYINGESHYLAGRSYRLRVVDYAGHPKVIIRDQIFIDLLVAKDDDREKRKKVINDWYREQLKLRVPELIKKWEKIIGVEAKEWRIKQMKTRWGSCSIKPRRIWLNLELAKKSDYCLEYVIVHELVHLLEPRHNSRFKAYMDGFMPRWKSYKKELNQGNEALLS</sequence>
<dbReference type="Proteomes" id="UP000485569">
    <property type="component" value="Unassembled WGS sequence"/>
</dbReference>
<dbReference type="CDD" id="cd07344">
    <property type="entry name" value="M48_yhfN_like"/>
    <property type="match status" value="1"/>
</dbReference>
<dbReference type="EMBL" id="MWBQ01000195">
    <property type="protein sequence ID" value="OQA54813.1"/>
    <property type="molecule type" value="Genomic_DNA"/>
</dbReference>
<comment type="caution">
    <text evidence="2">The sequence shown here is derived from an EMBL/GenBank/DDBJ whole genome shotgun (WGS) entry which is preliminary data.</text>
</comment>
<name>A0A1V5SKQ4_9BACT</name>
<dbReference type="Pfam" id="PF01863">
    <property type="entry name" value="YgjP-like"/>
    <property type="match status" value="1"/>
</dbReference>
<gene>
    <name evidence="2" type="ORF">BWY41_01881</name>
</gene>
<dbReference type="PANTHER" id="PTHR30399">
    <property type="entry name" value="UNCHARACTERIZED PROTEIN YGJP"/>
    <property type="match status" value="1"/>
</dbReference>
<feature type="domain" description="YgjP-like metallopeptidase" evidence="1">
    <location>
        <begin position="20"/>
        <end position="225"/>
    </location>
</feature>
<reference evidence="2" key="1">
    <citation type="submission" date="2017-02" db="EMBL/GenBank/DDBJ databases">
        <title>Delving into the versatile metabolic prowess of the omnipresent phylum Bacteroidetes.</title>
        <authorList>
            <person name="Nobu M.K."/>
            <person name="Mei R."/>
            <person name="Narihiro T."/>
            <person name="Kuroda K."/>
            <person name="Liu W.-T."/>
        </authorList>
    </citation>
    <scope>NUCLEOTIDE SEQUENCE</scope>
    <source>
        <strain evidence="2">ADurb.Bin276</strain>
    </source>
</reference>
<dbReference type="PANTHER" id="PTHR30399:SF1">
    <property type="entry name" value="UTP PYROPHOSPHATASE"/>
    <property type="match status" value="1"/>
</dbReference>
<dbReference type="InterPro" id="IPR053136">
    <property type="entry name" value="UTP_pyrophosphatase-like"/>
</dbReference>
<dbReference type="Gene3D" id="3.30.2010.10">
    <property type="entry name" value="Metalloproteases ('zincins'), catalytic domain"/>
    <property type="match status" value="1"/>
</dbReference>
<organism evidence="2">
    <name type="scientific">Candidatus Atribacter allofermentans</name>
    <dbReference type="NCBI Taxonomy" id="1852833"/>
    <lineage>
        <taxon>Bacteria</taxon>
        <taxon>Pseudomonadati</taxon>
        <taxon>Atribacterota</taxon>
        <taxon>Atribacteria</taxon>
        <taxon>Atribacterales</taxon>
        <taxon>Atribacteraceae</taxon>
        <taxon>Atribacter</taxon>
    </lineage>
</organism>